<gene>
    <name evidence="2" type="ORF">GRF63_03390</name>
</gene>
<evidence type="ECO:0000256" key="1">
    <source>
        <dbReference type="SAM" id="MobiDB-lite"/>
    </source>
</evidence>
<reference evidence="2 3" key="1">
    <citation type="submission" date="2019-12" db="EMBL/GenBank/DDBJ databases">
        <authorList>
            <person name="Lee S.D."/>
        </authorList>
    </citation>
    <scope>NUCLEOTIDE SEQUENCE [LARGE SCALE GENOMIC DNA]</scope>
    <source>
        <strain evidence="2 3">GH3-10</strain>
    </source>
</reference>
<feature type="compositionally biased region" description="Basic and acidic residues" evidence="1">
    <location>
        <begin position="882"/>
        <end position="893"/>
    </location>
</feature>
<evidence type="ECO:0000313" key="3">
    <source>
        <dbReference type="Proteomes" id="UP000461409"/>
    </source>
</evidence>
<feature type="region of interest" description="Disordered" evidence="1">
    <location>
        <begin position="847"/>
        <end position="905"/>
    </location>
</feature>
<evidence type="ECO:0000313" key="2">
    <source>
        <dbReference type="EMBL" id="MWV26942.1"/>
    </source>
</evidence>
<name>A0A844XB49_9SPHN</name>
<dbReference type="AlphaFoldDB" id="A0A844XB49"/>
<proteinExistence type="predicted"/>
<sequence>MIIKIWRYQVRQKEGMRPRTAQKNDFDIAFGCASYIAGLSIEPECVEAFENALAVTDGSSDARRAGDYIVRQDDHDVAGILAHGLGDGDIVEQIQVMAVAAASAGLEYFFHYTWSHRDGEMFAPYELARQNRTIRHVLEASGCPSLEAYHREKRRGKSQIHGHGNLLSVDQNGVGKPLAHSWYREAAHLAIAVVERDDGLRPEPMRRYIATDEGVFGLFTGVRVADRSGRILRATDPAKLDREGETLPDGGLMARARRQHQAVIEGNDAPDGYEPGDRWPLERFAKIVIAPRIQNARNWQEVHRNLAPLGIRYTVVGNTGRLIAIGENGEPSGEWVGPGAAYTNAAIGKLSKRFKADFEPSQGALDLRPLTMPVFNRPDDASEEPVEKKELARQETAQLKPEIEAIERHLADEGRRRRKEIQQAKLGKDHNPAIAAEAVRRRQEEETVREFAIAKGARRTRRTAATKSDVAERVSGWRPICLIIWGAIRKRRRKASANRRAALDARYDIRPKEGHVEYWLRGPAGDATLAFVESDNLITVRHTARRVNIDALEIASEKYERIRIAGTERAISDSIKIAAELDVVLEDNQTETGLEHRKAVAASRTGSILEASRRFHKTTDDRARTRQAARRDRKDRDFFTEAAVCGESSSLKASVAAYLNSNQRTLAHADDTEVIEARRSLDEDIDHDRLFLASSRYHVRYQGHHFRFLDDVALTKAFSAAPELLIDRELQDRLRAIEAIQLDKRRIIAAAIVAGAASIGDGELSIDGPQAAWAQDFWKAQRSDPTFQRLIAVAWARPDRFTYDESARPGERSQTLALQNNELPLAKAIARQMLAYERINITAAESNRSPMETASIPSESAVPELPSDKSSRTETGIPHPADGTDQKPPERPRHLGPAGPDDFER</sequence>
<accession>A0A844XB49</accession>
<organism evidence="2 3">
    <name type="scientific">Aurantiacibacter rhizosphaerae</name>
    <dbReference type="NCBI Taxonomy" id="2691582"/>
    <lineage>
        <taxon>Bacteria</taxon>
        <taxon>Pseudomonadati</taxon>
        <taxon>Pseudomonadota</taxon>
        <taxon>Alphaproteobacteria</taxon>
        <taxon>Sphingomonadales</taxon>
        <taxon>Erythrobacteraceae</taxon>
        <taxon>Aurantiacibacter</taxon>
    </lineage>
</organism>
<reference evidence="2 3" key="2">
    <citation type="submission" date="2020-02" db="EMBL/GenBank/DDBJ databases">
        <title>Erythrobacter dongmakensis sp. nov., isolated from a tidal mudflat.</title>
        <authorList>
            <person name="Kim I.S."/>
        </authorList>
    </citation>
    <scope>NUCLEOTIDE SEQUENCE [LARGE SCALE GENOMIC DNA]</scope>
    <source>
        <strain evidence="2 3">GH3-10</strain>
    </source>
</reference>
<dbReference type="Proteomes" id="UP000461409">
    <property type="component" value="Unassembled WGS sequence"/>
</dbReference>
<dbReference type="RefSeq" id="WP_160484562.1">
    <property type="nucleotide sequence ID" value="NZ_WUBR01000001.1"/>
</dbReference>
<dbReference type="EMBL" id="WUBR01000001">
    <property type="protein sequence ID" value="MWV26942.1"/>
    <property type="molecule type" value="Genomic_DNA"/>
</dbReference>
<keyword evidence="3" id="KW-1185">Reference proteome</keyword>
<protein>
    <recommendedName>
        <fullName evidence="4">Large polyvalent protein-associated domain-containing protein</fullName>
    </recommendedName>
</protein>
<feature type="compositionally biased region" description="Polar residues" evidence="1">
    <location>
        <begin position="847"/>
        <end position="858"/>
    </location>
</feature>
<comment type="caution">
    <text evidence="2">The sequence shown here is derived from an EMBL/GenBank/DDBJ whole genome shotgun (WGS) entry which is preliminary data.</text>
</comment>
<evidence type="ECO:0008006" key="4">
    <source>
        <dbReference type="Google" id="ProtNLM"/>
    </source>
</evidence>